<sequence length="156" mass="17196">MPKQSSILYTVFSIKEKNTKYEIRNTRYKKSAGFGLIEIILSVVLIIAIATGLFATAGTFLIRRKSDLQAIAAKIASKDIENLRAATFSSLPAPGTYSCVITDSDLSKLPNSCGDRTITNYTGDTNIKQITITIRWQENNIPKNLVMDTLIYANGL</sequence>
<gene>
    <name evidence="2" type="ORF">A2696_01995</name>
</gene>
<dbReference type="EMBL" id="MFBA01000057">
    <property type="protein sequence ID" value="OGD84554.1"/>
    <property type="molecule type" value="Genomic_DNA"/>
</dbReference>
<organism evidence="2 3">
    <name type="scientific">Candidatus Curtissbacteria bacterium RIFCSPHIGHO2_01_FULL_41_13</name>
    <dbReference type="NCBI Taxonomy" id="1797745"/>
    <lineage>
        <taxon>Bacteria</taxon>
        <taxon>Candidatus Curtissiibacteriota</taxon>
    </lineage>
</organism>
<dbReference type="AlphaFoldDB" id="A0A1F5FYC2"/>
<accession>A0A1F5FYC2</accession>
<protein>
    <recommendedName>
        <fullName evidence="4">Type II secretion system protein GspI C-terminal domain-containing protein</fullName>
    </recommendedName>
</protein>
<evidence type="ECO:0008006" key="4">
    <source>
        <dbReference type="Google" id="ProtNLM"/>
    </source>
</evidence>
<keyword evidence="1" id="KW-0472">Membrane</keyword>
<name>A0A1F5FYC2_9BACT</name>
<reference evidence="2 3" key="1">
    <citation type="journal article" date="2016" name="Nat. Commun.">
        <title>Thousands of microbial genomes shed light on interconnected biogeochemical processes in an aquifer system.</title>
        <authorList>
            <person name="Anantharaman K."/>
            <person name="Brown C.T."/>
            <person name="Hug L.A."/>
            <person name="Sharon I."/>
            <person name="Castelle C.J."/>
            <person name="Probst A.J."/>
            <person name="Thomas B.C."/>
            <person name="Singh A."/>
            <person name="Wilkins M.J."/>
            <person name="Karaoz U."/>
            <person name="Brodie E.L."/>
            <person name="Williams K.H."/>
            <person name="Hubbard S.S."/>
            <person name="Banfield J.F."/>
        </authorList>
    </citation>
    <scope>NUCLEOTIDE SEQUENCE [LARGE SCALE GENOMIC DNA]</scope>
</reference>
<dbReference type="Proteomes" id="UP000177069">
    <property type="component" value="Unassembled WGS sequence"/>
</dbReference>
<evidence type="ECO:0000313" key="3">
    <source>
        <dbReference type="Proteomes" id="UP000177069"/>
    </source>
</evidence>
<feature type="transmembrane region" description="Helical" evidence="1">
    <location>
        <begin position="39"/>
        <end position="62"/>
    </location>
</feature>
<comment type="caution">
    <text evidence="2">The sequence shown here is derived from an EMBL/GenBank/DDBJ whole genome shotgun (WGS) entry which is preliminary data.</text>
</comment>
<proteinExistence type="predicted"/>
<evidence type="ECO:0000256" key="1">
    <source>
        <dbReference type="SAM" id="Phobius"/>
    </source>
</evidence>
<evidence type="ECO:0000313" key="2">
    <source>
        <dbReference type="EMBL" id="OGD84554.1"/>
    </source>
</evidence>
<keyword evidence="1" id="KW-0812">Transmembrane</keyword>
<keyword evidence="1" id="KW-1133">Transmembrane helix</keyword>